<evidence type="ECO:0000256" key="6">
    <source>
        <dbReference type="PIRNR" id="PIRNR017233"/>
    </source>
</evidence>
<dbReference type="InterPro" id="IPR056165">
    <property type="entry name" value="Beta-prop_ELP1_2nd"/>
</dbReference>
<evidence type="ECO:0000256" key="2">
    <source>
        <dbReference type="ARBA" id="ARBA00006086"/>
    </source>
</evidence>
<comment type="pathway">
    <text evidence="1">tRNA modification; 5-methoxycarbonylmethyl-2-thiouridine-tRNA biosynthesis.</text>
</comment>
<dbReference type="Pfam" id="PF23797">
    <property type="entry name" value="Beta-prop_ELP1_2nd"/>
    <property type="match status" value="1"/>
</dbReference>
<feature type="domain" description="ELP1 first N-terminal beta-propeller" evidence="7">
    <location>
        <begin position="175"/>
        <end position="321"/>
    </location>
</feature>
<dbReference type="UniPathway" id="UPA00988"/>
<evidence type="ECO:0000259" key="7">
    <source>
        <dbReference type="Pfam" id="PF04762"/>
    </source>
</evidence>
<dbReference type="GO" id="GO:0005634">
    <property type="term" value="C:nucleus"/>
    <property type="evidence" value="ECO:0007669"/>
    <property type="project" value="UniProtKB-SubCell"/>
</dbReference>
<comment type="similarity">
    <text evidence="2 6">Belongs to the ELP1/IKA1 family.</text>
</comment>
<dbReference type="Gene3D" id="2.130.10.10">
    <property type="entry name" value="YVTN repeat-like/Quinoprotein amine dehydrogenase"/>
    <property type="match status" value="1"/>
</dbReference>
<feature type="domain" description="ELP1 first N-terminal beta-propeller" evidence="7">
    <location>
        <begin position="1"/>
        <end position="158"/>
    </location>
</feature>
<evidence type="ECO:0000259" key="8">
    <source>
        <dbReference type="Pfam" id="PF23797"/>
    </source>
</evidence>
<dbReference type="InterPro" id="IPR036322">
    <property type="entry name" value="WD40_repeat_dom_sf"/>
</dbReference>
<dbReference type="Pfam" id="PF23925">
    <property type="entry name" value="A-sol_ELP1"/>
    <property type="match status" value="1"/>
</dbReference>
<feature type="domain" description="ELP1 TPR" evidence="9">
    <location>
        <begin position="936"/>
        <end position="1097"/>
    </location>
</feature>
<evidence type="ECO:0000313" key="13">
    <source>
        <dbReference type="Proteomes" id="UP000233837"/>
    </source>
</evidence>
<evidence type="ECO:0000259" key="11">
    <source>
        <dbReference type="Pfam" id="PF23936"/>
    </source>
</evidence>
<reference evidence="12 13" key="2">
    <citation type="journal article" date="2017" name="Nature">
        <title>The Apostasia genome and the evolution of orchids.</title>
        <authorList>
            <person name="Zhang G.Q."/>
            <person name="Liu K.W."/>
            <person name="Li Z."/>
            <person name="Lohaus R."/>
            <person name="Hsiao Y.Y."/>
            <person name="Niu S.C."/>
            <person name="Wang J.Y."/>
            <person name="Lin Y.C."/>
            <person name="Xu Q."/>
            <person name="Chen L.J."/>
            <person name="Yoshida K."/>
            <person name="Fujiwara S."/>
            <person name="Wang Z.W."/>
            <person name="Zhang Y.Q."/>
            <person name="Mitsuda N."/>
            <person name="Wang M."/>
            <person name="Liu G.H."/>
            <person name="Pecoraro L."/>
            <person name="Huang H.X."/>
            <person name="Xiao X.J."/>
            <person name="Lin M."/>
            <person name="Wu X.Y."/>
            <person name="Wu W.L."/>
            <person name="Chen Y.Y."/>
            <person name="Chang S.B."/>
            <person name="Sakamoto S."/>
            <person name="Ohme-Takagi M."/>
            <person name="Yagi M."/>
            <person name="Zeng S.J."/>
            <person name="Shen C.Y."/>
            <person name="Yeh C.M."/>
            <person name="Luo Y.B."/>
            <person name="Tsai W.C."/>
            <person name="Van de Peer Y."/>
            <person name="Liu Z.J."/>
        </authorList>
    </citation>
    <scope>NUCLEOTIDE SEQUENCE [LARGE SCALE GENOMIC DNA]</scope>
    <source>
        <tissue evidence="12">The whole plant</tissue>
    </source>
</reference>
<name>A0A2I0VV07_9ASPA</name>
<feature type="domain" description="ELP1 N-terminal second beta-propeller" evidence="8">
    <location>
        <begin position="355"/>
        <end position="682"/>
    </location>
</feature>
<dbReference type="InterPro" id="IPR006849">
    <property type="entry name" value="Elp1"/>
</dbReference>
<accession>A0A2I0VV07</accession>
<dbReference type="InterPro" id="IPR056166">
    <property type="entry name" value="TPR_ELP1"/>
</dbReference>
<gene>
    <name evidence="12" type="primary">ELP1</name>
    <name evidence="12" type="ORF">MA16_Dca015968</name>
</gene>
<evidence type="ECO:0000256" key="5">
    <source>
        <dbReference type="ARBA" id="ARBA00029535"/>
    </source>
</evidence>
<dbReference type="InterPro" id="IPR056169">
    <property type="entry name" value="HB_ELP1"/>
</dbReference>
<dbReference type="EMBL" id="KZ503212">
    <property type="protein sequence ID" value="PKU67239.1"/>
    <property type="molecule type" value="Genomic_DNA"/>
</dbReference>
<dbReference type="GO" id="GO:0005829">
    <property type="term" value="C:cytosol"/>
    <property type="evidence" value="ECO:0007669"/>
    <property type="project" value="TreeGrafter"/>
</dbReference>
<evidence type="ECO:0000256" key="3">
    <source>
        <dbReference type="ARBA" id="ARBA00022490"/>
    </source>
</evidence>
<dbReference type="InterPro" id="IPR056164">
    <property type="entry name" value="Beta-prop_ELP1_1st"/>
</dbReference>
<dbReference type="SUPFAM" id="SSF50978">
    <property type="entry name" value="WD40 repeat-like"/>
    <property type="match status" value="1"/>
</dbReference>
<dbReference type="PANTHER" id="PTHR12747">
    <property type="entry name" value="ELONGATOR COMPLEX PROTEIN 1"/>
    <property type="match status" value="1"/>
</dbReference>
<dbReference type="InterPro" id="IPR015943">
    <property type="entry name" value="WD40/YVTN_repeat-like_dom_sf"/>
</dbReference>
<dbReference type="Gene3D" id="1.25.40.470">
    <property type="match status" value="1"/>
</dbReference>
<evidence type="ECO:0000313" key="12">
    <source>
        <dbReference type="EMBL" id="PKU67239.1"/>
    </source>
</evidence>
<evidence type="ECO:0000259" key="10">
    <source>
        <dbReference type="Pfam" id="PF23925"/>
    </source>
</evidence>
<keyword evidence="3 6" id="KW-0963">Cytoplasm</keyword>
<sequence length="1322" mass="147879">MKNLKLSSFISFELGLQSEEETLLISAFDIEHNRLFFASSANILYFFELPSSHEGKSWNKSLLSPQIAPVTLEPGDFVTAMDYLMEKEALVLGTSDGCLILHTVDDSTTEVVGRVEGGVKYIAGSPDGALLAITSGIGRLLVITNDWEVLHEFDLNIKNNAIGDVDGYPYEFYAPISWRGDGKYFATLGGLHECSSKKLKIWERESGMLHSETEAKAFVGEALDWMPSGAKLATAYNCEIGTNPIIVFFEKNGLERNSLCIDEPAKINLIRWNCSSDLLATSVTCAQHDAIKIWFFGNNHWYLKQEIRYSKREGVKFMWNPTKPMTLICWTLHGRIATYSFVWITAITANSTALVVDGTKLLVSPLNLSLIPPPMSLFTLKFPTAIQDVAFLYNSSKNHLAASLADGSLCIMELPGIESWEHFEDKEFVIETSRLDFTLGTFAHIMWLDSHLLLGISFNQYGLFSTPSQHENELLHQKLNCSKYSLLEIEVVCSEDSVPELVNSSGWHAILSKSLPLEGPVVGIVPNPCKKASAFVQNDGGSIYEYTSNASLPRRLLQLSEIDPICGFSASCPWMKAASVCDNGMVKTLLFGLDYQGKLQVGKRILYNNCSSFTLYSSSCGGTEQITHLVLTTKQDLLFIVSIEDILHGKKEMKIEDFNNLQNKQDNDRDFVNMWEKGAKLIGTLHGDEAAVILQANRGSLECIYPRKLVLVSIINALTQKRFKDALSMVRRHRIDFNFIIDCFGWQTFVKSAAEFVNQVDNLAYVTEFVSSIKGGNVMDSLYKDYISLSILDETSNAKMESSISIADGKVNSVLRAIRKALEEQVKESPARELCILTTLARNEPPALDEALKRIKSIREMEVLGVHDAKWISYPSAEESLKHLLWLAYPEAVFETALGLYDLNLAAIVALNSQKDPKEFLPYLKELENLPPVIMRYTIDLRLQRYESALKHIFSAGEGHYEECLNLMKNNPQLFPLGLQLFAKNVKRREVLEAWGDHLHNEKCFEDAASAYLCCSSHQKALKACRSCGDWKGVLTVAALIGLCEADVILLANELIEEFQALGKPAEAARIALEYCKDVGRCVGYYIVAREWEEALRITHMHQREDLKSHVQDAALECASSLMSDYREALEKVGKYLARYLAVRQRRILLSAKIQSEGRSTEISDYDSVSEISSNFSEMSAYTTRTAKDSVTSTASTTLRKAREIRRKESKGGKIRAGSPGEEMALIEHLKGMALTEGAIRELKSLLLALLMLGKDEIARQLQCSGDNFQLSQYSAVKLAEDTMSTDKIDESTHTLNNYVEQARGSWHSKAHSWHVKVLTPP</sequence>
<keyword evidence="4" id="KW-0819">tRNA processing</keyword>
<organism evidence="12 13">
    <name type="scientific">Dendrobium catenatum</name>
    <dbReference type="NCBI Taxonomy" id="906689"/>
    <lineage>
        <taxon>Eukaryota</taxon>
        <taxon>Viridiplantae</taxon>
        <taxon>Streptophyta</taxon>
        <taxon>Embryophyta</taxon>
        <taxon>Tracheophyta</taxon>
        <taxon>Spermatophyta</taxon>
        <taxon>Magnoliopsida</taxon>
        <taxon>Liliopsida</taxon>
        <taxon>Asparagales</taxon>
        <taxon>Orchidaceae</taxon>
        <taxon>Epidendroideae</taxon>
        <taxon>Malaxideae</taxon>
        <taxon>Dendrobiinae</taxon>
        <taxon>Dendrobium</taxon>
    </lineage>
</organism>
<evidence type="ECO:0000256" key="1">
    <source>
        <dbReference type="ARBA" id="ARBA00005043"/>
    </source>
</evidence>
<comment type="function">
    <text evidence="6">Component of the elongator complex which is required for multiple tRNA modifications, including mcm5U (5-methoxycarbonylmethyl uridine), mcm5s2U (5-methoxycarbonylmethyl-2-thiouridine), and ncm5U (5-carbamoylmethyl uridine). The elongator complex catalyzes formation of carboxymethyluridine in the wobble base at position 34 in tRNAs.</text>
</comment>
<dbReference type="GO" id="GO:0002926">
    <property type="term" value="P:tRNA wobble base 5-methoxycarbonylmethyl-2-thiouridinylation"/>
    <property type="evidence" value="ECO:0007669"/>
    <property type="project" value="TreeGrafter"/>
</dbReference>
<dbReference type="InterPro" id="IPR056167">
    <property type="entry name" value="A-sol_ELP1"/>
</dbReference>
<keyword evidence="6" id="KW-0539">Nucleus</keyword>
<dbReference type="Pfam" id="PF23878">
    <property type="entry name" value="TPR_ELP1"/>
    <property type="match status" value="1"/>
</dbReference>
<dbReference type="PANTHER" id="PTHR12747:SF0">
    <property type="entry name" value="ELONGATOR COMPLEX PROTEIN 1"/>
    <property type="match status" value="1"/>
</dbReference>
<dbReference type="Pfam" id="PF23936">
    <property type="entry name" value="HB_ELP1"/>
    <property type="match status" value="1"/>
</dbReference>
<dbReference type="PIRSF" id="PIRSF017233">
    <property type="entry name" value="IKAP"/>
    <property type="match status" value="1"/>
</dbReference>
<protein>
    <recommendedName>
        <fullName evidence="5 6">Elongator complex protein 1</fullName>
    </recommendedName>
</protein>
<dbReference type="Proteomes" id="UP000233837">
    <property type="component" value="Unassembled WGS sequence"/>
</dbReference>
<proteinExistence type="inferred from homology"/>
<dbReference type="STRING" id="906689.A0A2I0VV07"/>
<dbReference type="GO" id="GO:0000049">
    <property type="term" value="F:tRNA binding"/>
    <property type="evidence" value="ECO:0007669"/>
    <property type="project" value="TreeGrafter"/>
</dbReference>
<evidence type="ECO:0000256" key="4">
    <source>
        <dbReference type="ARBA" id="ARBA00022694"/>
    </source>
</evidence>
<comment type="subcellular location">
    <subcellularLocation>
        <location evidence="6">Cytoplasm</location>
    </subcellularLocation>
    <subcellularLocation>
        <location evidence="6">Nucleus</location>
    </subcellularLocation>
</comment>
<dbReference type="OrthoDB" id="40048at2759"/>
<feature type="domain" description="ELP1 three-helical bundle" evidence="11">
    <location>
        <begin position="1108"/>
        <end position="1264"/>
    </location>
</feature>
<keyword evidence="13" id="KW-1185">Reference proteome</keyword>
<evidence type="ECO:0000259" key="9">
    <source>
        <dbReference type="Pfam" id="PF23878"/>
    </source>
</evidence>
<feature type="domain" description="ELP1 alpha-solenoid" evidence="10">
    <location>
        <begin position="707"/>
        <end position="927"/>
    </location>
</feature>
<dbReference type="GO" id="GO:0033588">
    <property type="term" value="C:elongator holoenzyme complex"/>
    <property type="evidence" value="ECO:0007669"/>
    <property type="project" value="InterPro"/>
</dbReference>
<reference evidence="12 13" key="1">
    <citation type="journal article" date="2016" name="Sci. Rep.">
        <title>The Dendrobium catenatum Lindl. genome sequence provides insights into polysaccharide synthase, floral development and adaptive evolution.</title>
        <authorList>
            <person name="Zhang G.Q."/>
            <person name="Xu Q."/>
            <person name="Bian C."/>
            <person name="Tsai W.C."/>
            <person name="Yeh C.M."/>
            <person name="Liu K.W."/>
            <person name="Yoshida K."/>
            <person name="Zhang L.S."/>
            <person name="Chang S.B."/>
            <person name="Chen F."/>
            <person name="Shi Y."/>
            <person name="Su Y.Y."/>
            <person name="Zhang Y.Q."/>
            <person name="Chen L.J."/>
            <person name="Yin Y."/>
            <person name="Lin M."/>
            <person name="Huang H."/>
            <person name="Deng H."/>
            <person name="Wang Z.W."/>
            <person name="Zhu S.L."/>
            <person name="Zhao X."/>
            <person name="Deng C."/>
            <person name="Niu S.C."/>
            <person name="Huang J."/>
            <person name="Wang M."/>
            <person name="Liu G.H."/>
            <person name="Yang H.J."/>
            <person name="Xiao X.J."/>
            <person name="Hsiao Y.Y."/>
            <person name="Wu W.L."/>
            <person name="Chen Y.Y."/>
            <person name="Mitsuda N."/>
            <person name="Ohme-Takagi M."/>
            <person name="Luo Y.B."/>
            <person name="Van de Peer Y."/>
            <person name="Liu Z.J."/>
        </authorList>
    </citation>
    <scope>NUCLEOTIDE SEQUENCE [LARGE SCALE GENOMIC DNA]</scope>
    <source>
        <tissue evidence="12">The whole plant</tissue>
    </source>
</reference>
<dbReference type="Pfam" id="PF04762">
    <property type="entry name" value="Beta-prop_ELP1_1st"/>
    <property type="match status" value="2"/>
</dbReference>